<evidence type="ECO:0000256" key="3">
    <source>
        <dbReference type="ARBA" id="ARBA00022833"/>
    </source>
</evidence>
<evidence type="ECO:0000313" key="7">
    <source>
        <dbReference type="EMBL" id="KAI3926624.1"/>
    </source>
</evidence>
<evidence type="ECO:0000256" key="5">
    <source>
        <dbReference type="ARBA" id="ARBA00023163"/>
    </source>
</evidence>
<keyword evidence="1" id="KW-0479">Metal-binding</keyword>
<feature type="compositionally biased region" description="Polar residues" evidence="6">
    <location>
        <begin position="291"/>
        <end position="302"/>
    </location>
</feature>
<dbReference type="PANTHER" id="PTHR33304">
    <property type="match status" value="1"/>
</dbReference>
<proteinExistence type="predicted"/>
<keyword evidence="5" id="KW-0804">Transcription</keyword>
<gene>
    <name evidence="7" type="ORF">MKW98_014271</name>
</gene>
<dbReference type="InterPro" id="IPR013083">
    <property type="entry name" value="Znf_RING/FYVE/PHD"/>
</dbReference>
<feature type="region of interest" description="Disordered" evidence="6">
    <location>
        <begin position="280"/>
        <end position="325"/>
    </location>
</feature>
<comment type="caution">
    <text evidence="7">The sequence shown here is derived from an EMBL/GenBank/DDBJ whole genome shotgun (WGS) entry which is preliminary data.</text>
</comment>
<name>A0AAD4XNI1_9MAGN</name>
<evidence type="ECO:0000256" key="2">
    <source>
        <dbReference type="ARBA" id="ARBA00022771"/>
    </source>
</evidence>
<dbReference type="GO" id="GO:0034244">
    <property type="term" value="P:negative regulation of transcription elongation by RNA polymerase II"/>
    <property type="evidence" value="ECO:0007669"/>
    <property type="project" value="InterPro"/>
</dbReference>
<dbReference type="PANTHER" id="PTHR33304:SF49">
    <property type="entry name" value="OS12G0161500 PROTEIN"/>
    <property type="match status" value="1"/>
</dbReference>
<evidence type="ECO:0008006" key="9">
    <source>
        <dbReference type="Google" id="ProtNLM"/>
    </source>
</evidence>
<dbReference type="GO" id="GO:0140566">
    <property type="term" value="F:histone reader activity"/>
    <property type="evidence" value="ECO:0007669"/>
    <property type="project" value="InterPro"/>
</dbReference>
<keyword evidence="4" id="KW-0805">Transcription regulation</keyword>
<evidence type="ECO:0000313" key="8">
    <source>
        <dbReference type="Proteomes" id="UP001202328"/>
    </source>
</evidence>
<protein>
    <recommendedName>
        <fullName evidence="9">PHD-type domain-containing protein</fullName>
    </recommendedName>
</protein>
<dbReference type="Gene3D" id="3.30.40.10">
    <property type="entry name" value="Zinc/RING finger domain, C3HC4 (zinc finger)"/>
    <property type="match status" value="1"/>
</dbReference>
<dbReference type="InterPro" id="IPR049914">
    <property type="entry name" value="PHD1-3/5-6"/>
</dbReference>
<dbReference type="AlphaFoldDB" id="A0AAD4XNI1"/>
<organism evidence="7 8">
    <name type="scientific">Papaver atlanticum</name>
    <dbReference type="NCBI Taxonomy" id="357466"/>
    <lineage>
        <taxon>Eukaryota</taxon>
        <taxon>Viridiplantae</taxon>
        <taxon>Streptophyta</taxon>
        <taxon>Embryophyta</taxon>
        <taxon>Tracheophyta</taxon>
        <taxon>Spermatophyta</taxon>
        <taxon>Magnoliopsida</taxon>
        <taxon>Ranunculales</taxon>
        <taxon>Papaveraceae</taxon>
        <taxon>Papaveroideae</taxon>
        <taxon>Papaver</taxon>
    </lineage>
</organism>
<dbReference type="InterPro" id="IPR011011">
    <property type="entry name" value="Znf_FYVE_PHD"/>
</dbReference>
<dbReference type="CDD" id="cd15489">
    <property type="entry name" value="PHD_SF"/>
    <property type="match status" value="1"/>
</dbReference>
<dbReference type="Proteomes" id="UP001202328">
    <property type="component" value="Unassembled WGS sequence"/>
</dbReference>
<keyword evidence="8" id="KW-1185">Reference proteome</keyword>
<sequence length="487" mass="55775">MVRTSKRVAAKSPPSSSPSLFLNPVYKGIHNKCFSGKNVISERFIDFKSFPKYPILKCFNEEKLVSNFLHVKGRAPLNPVRLFYSQIHSFSEKEQSFKTFIEGKIHKITPDVIADFLGLVRPNQPVPYPPTSENDLVVSKENFRKAVYLNEYRDVPCDLRRPTWVKMKHLKPIINVLVKICQLNILPRGSNYQMANLETVYLSFLFLHGYPVDLSYVVWHTMAYNGRPIARAGYLPYGIIVGRLLSYLGHPVNANACCADIPDPLDMKMLARHHLPSDPNCVAEGPDTETHSTATCHPPTSSSRDEDDRRLLPFSVDPPRDSSEQFDQHRLFESMQSIQHTMGIILFRFEQQSEVINRIARQQDHLSQRQDRSHALLMQYMQRAYPDQVKPVCQKCGDSGYAELLVYCHLCRISAEHRYCLNKIPKEGDNEAIWTCDECEQTTGLESQQGVQATSPKKVNEEKSNRGKKRKRFCESMIVSHRSGIES</sequence>
<feature type="compositionally biased region" description="Polar residues" evidence="6">
    <location>
        <begin position="445"/>
        <end position="457"/>
    </location>
</feature>
<evidence type="ECO:0000256" key="6">
    <source>
        <dbReference type="SAM" id="MobiDB-lite"/>
    </source>
</evidence>
<evidence type="ECO:0000256" key="1">
    <source>
        <dbReference type="ARBA" id="ARBA00022723"/>
    </source>
</evidence>
<reference evidence="7" key="1">
    <citation type="submission" date="2022-04" db="EMBL/GenBank/DDBJ databases">
        <title>A functionally conserved STORR gene fusion in Papaver species that diverged 16.8 million years ago.</title>
        <authorList>
            <person name="Catania T."/>
        </authorList>
    </citation>
    <scope>NUCLEOTIDE SEQUENCE</scope>
    <source>
        <strain evidence="7">S-188037</strain>
    </source>
</reference>
<feature type="region of interest" description="Disordered" evidence="6">
    <location>
        <begin position="445"/>
        <end position="470"/>
    </location>
</feature>
<evidence type="ECO:0000256" key="4">
    <source>
        <dbReference type="ARBA" id="ARBA00023015"/>
    </source>
</evidence>
<dbReference type="SUPFAM" id="SSF57903">
    <property type="entry name" value="FYVE/PHD zinc finger"/>
    <property type="match status" value="1"/>
</dbReference>
<accession>A0AAD4XNI1</accession>
<dbReference type="EMBL" id="JAJJMB010007966">
    <property type="protein sequence ID" value="KAI3926624.1"/>
    <property type="molecule type" value="Genomic_DNA"/>
</dbReference>
<dbReference type="GO" id="GO:0008270">
    <property type="term" value="F:zinc ion binding"/>
    <property type="evidence" value="ECO:0007669"/>
    <property type="project" value="UniProtKB-KW"/>
</dbReference>
<keyword evidence="2" id="KW-0863">Zinc-finger</keyword>
<keyword evidence="3" id="KW-0862">Zinc</keyword>